<reference evidence="1" key="1">
    <citation type="submission" date="2022-11" db="EMBL/GenBank/DDBJ databases">
        <title>Centuries of genome instability and evolution in soft-shell clam transmissible cancer (bioRxiv).</title>
        <authorList>
            <person name="Hart S.F.M."/>
            <person name="Yonemitsu M.A."/>
            <person name="Giersch R.M."/>
            <person name="Beal B.F."/>
            <person name="Arriagada G."/>
            <person name="Davis B.W."/>
            <person name="Ostrander E.A."/>
            <person name="Goff S.P."/>
            <person name="Metzger M.J."/>
        </authorList>
    </citation>
    <scope>NUCLEOTIDE SEQUENCE</scope>
    <source>
        <strain evidence="1">MELC-2E11</strain>
        <tissue evidence="1">Siphon/mantle</tissue>
    </source>
</reference>
<accession>A0ABY7FNS0</accession>
<proteinExistence type="predicted"/>
<evidence type="ECO:0000313" key="2">
    <source>
        <dbReference type="Proteomes" id="UP001164746"/>
    </source>
</evidence>
<dbReference type="EMBL" id="CP111024">
    <property type="protein sequence ID" value="WAR23782.1"/>
    <property type="molecule type" value="Genomic_DNA"/>
</dbReference>
<name>A0ABY7FNS0_MYAAR</name>
<keyword evidence="2" id="KW-1185">Reference proteome</keyword>
<gene>
    <name evidence="1" type="ORF">MAR_037451</name>
</gene>
<dbReference type="Proteomes" id="UP001164746">
    <property type="component" value="Chromosome 13"/>
</dbReference>
<evidence type="ECO:0000313" key="1">
    <source>
        <dbReference type="EMBL" id="WAR23782.1"/>
    </source>
</evidence>
<organism evidence="1 2">
    <name type="scientific">Mya arenaria</name>
    <name type="common">Soft-shell clam</name>
    <dbReference type="NCBI Taxonomy" id="6604"/>
    <lineage>
        <taxon>Eukaryota</taxon>
        <taxon>Metazoa</taxon>
        <taxon>Spiralia</taxon>
        <taxon>Lophotrochozoa</taxon>
        <taxon>Mollusca</taxon>
        <taxon>Bivalvia</taxon>
        <taxon>Autobranchia</taxon>
        <taxon>Heteroconchia</taxon>
        <taxon>Euheterodonta</taxon>
        <taxon>Imparidentia</taxon>
        <taxon>Neoheterodontei</taxon>
        <taxon>Myida</taxon>
        <taxon>Myoidea</taxon>
        <taxon>Myidae</taxon>
        <taxon>Mya</taxon>
    </lineage>
</organism>
<protein>
    <submittedName>
        <fullName evidence="1">Uncharacterized protein</fullName>
    </submittedName>
</protein>
<sequence>MMILFKVISPCTANRVFKTMRKSQLEDADHEDDQKTISVFVVHAVLQRNMKHNHNANSTS</sequence>